<name>A0AA41U7Y6_9MICO</name>
<dbReference type="InterPro" id="IPR036102">
    <property type="entry name" value="OsmC/Ohrsf"/>
</dbReference>
<sequence>MTTGTVRNGIDVDQLVGTINAIKDDHRLAAFTWRAKSVWEQGTHSTGEIGRFIHNGAEDTTRTRAFVLQGDEPPVLLGENAGPNAVELLLQALAFCYAVGYVANAAARGIEISSMEYEIEGDFDVRRFLGLDGPRSGFTEIRAHARVSSPNTTTADLEELFRYVQDTSPVRDALANPTTVISTLEVVGDRVEKVNT</sequence>
<dbReference type="RefSeq" id="WP_236087609.1">
    <property type="nucleotide sequence ID" value="NZ_JAKGSG010000010.1"/>
</dbReference>
<dbReference type="PANTHER" id="PTHR35368:SF1">
    <property type="entry name" value="HYDROPEROXIDE REDUCTASE"/>
    <property type="match status" value="1"/>
</dbReference>
<dbReference type="SUPFAM" id="SSF82784">
    <property type="entry name" value="OsmC-like"/>
    <property type="match status" value="1"/>
</dbReference>
<protein>
    <submittedName>
        <fullName evidence="1">OsmC family protein</fullName>
    </submittedName>
</protein>
<dbReference type="InterPro" id="IPR052924">
    <property type="entry name" value="OsmC/Ohr_hydroprdx_reductase"/>
</dbReference>
<evidence type="ECO:0000313" key="2">
    <source>
        <dbReference type="Proteomes" id="UP001165405"/>
    </source>
</evidence>
<dbReference type="Pfam" id="PF02566">
    <property type="entry name" value="OsmC"/>
    <property type="match status" value="1"/>
</dbReference>
<dbReference type="EMBL" id="JAKGSG010000010">
    <property type="protein sequence ID" value="MCF4119897.1"/>
    <property type="molecule type" value="Genomic_DNA"/>
</dbReference>
<dbReference type="Gene3D" id="3.30.300.20">
    <property type="match status" value="1"/>
</dbReference>
<dbReference type="InterPro" id="IPR015946">
    <property type="entry name" value="KH_dom-like_a/b"/>
</dbReference>
<organism evidence="1 2">
    <name type="scientific">Antribacter soli</name>
    <dbReference type="NCBI Taxonomy" id="2910976"/>
    <lineage>
        <taxon>Bacteria</taxon>
        <taxon>Bacillati</taxon>
        <taxon>Actinomycetota</taxon>
        <taxon>Actinomycetes</taxon>
        <taxon>Micrococcales</taxon>
        <taxon>Promicromonosporaceae</taxon>
        <taxon>Antribacter</taxon>
    </lineage>
</organism>
<keyword evidence="2" id="KW-1185">Reference proteome</keyword>
<proteinExistence type="predicted"/>
<gene>
    <name evidence="1" type="ORF">L1785_02790</name>
</gene>
<dbReference type="Proteomes" id="UP001165405">
    <property type="component" value="Unassembled WGS sequence"/>
</dbReference>
<accession>A0AA41U7Y6</accession>
<evidence type="ECO:0000313" key="1">
    <source>
        <dbReference type="EMBL" id="MCF4119897.1"/>
    </source>
</evidence>
<dbReference type="PANTHER" id="PTHR35368">
    <property type="entry name" value="HYDROPEROXIDE REDUCTASE"/>
    <property type="match status" value="1"/>
</dbReference>
<dbReference type="AlphaFoldDB" id="A0AA41U7Y6"/>
<dbReference type="InterPro" id="IPR003718">
    <property type="entry name" value="OsmC/Ohr_fam"/>
</dbReference>
<reference evidence="1" key="1">
    <citation type="submission" date="2022-01" db="EMBL/GenBank/DDBJ databases">
        <title>Antribacter sp. nov., isolated from Guizhou of China.</title>
        <authorList>
            <person name="Chengliang C."/>
            <person name="Ya Z."/>
        </authorList>
    </citation>
    <scope>NUCLEOTIDE SEQUENCE</scope>
    <source>
        <strain evidence="1">KLBMP 9083</strain>
    </source>
</reference>
<comment type="caution">
    <text evidence="1">The sequence shown here is derived from an EMBL/GenBank/DDBJ whole genome shotgun (WGS) entry which is preliminary data.</text>
</comment>